<dbReference type="Proteomes" id="UP000190774">
    <property type="component" value="Unassembled WGS sequence"/>
</dbReference>
<proteinExistence type="predicted"/>
<sequence>MNFIESPPLNEIVLARICFAMAIAVWALFTVVWAALLFLFREFDLYFGLFAGLGGIYTLGSFWVLGARFPSALLAMFGGVLSLLGWLAALPMLRFQNPEWLVGLGFLSFVWVRSVFAVYRAEKARGLNSKGH</sequence>
<dbReference type="RefSeq" id="WP_078813147.1">
    <property type="nucleotide sequence ID" value="NZ_FUYE01000005.1"/>
</dbReference>
<gene>
    <name evidence="2" type="ORF">SAMN02745166_01972</name>
</gene>
<dbReference type="AlphaFoldDB" id="A0A1T4XTE3"/>
<keyword evidence="1" id="KW-1133">Transmembrane helix</keyword>
<dbReference type="STRING" id="48467.SAMN02745166_01972"/>
<reference evidence="3" key="1">
    <citation type="submission" date="2017-02" db="EMBL/GenBank/DDBJ databases">
        <authorList>
            <person name="Varghese N."/>
            <person name="Submissions S."/>
        </authorList>
    </citation>
    <scope>NUCLEOTIDE SEQUENCE [LARGE SCALE GENOMIC DNA]</scope>
    <source>
        <strain evidence="3">ATCC 700200</strain>
    </source>
</reference>
<keyword evidence="1" id="KW-0812">Transmembrane</keyword>
<keyword evidence="3" id="KW-1185">Reference proteome</keyword>
<feature type="transmembrane region" description="Helical" evidence="1">
    <location>
        <begin position="12"/>
        <end position="39"/>
    </location>
</feature>
<evidence type="ECO:0000313" key="2">
    <source>
        <dbReference type="EMBL" id="SKA92812.1"/>
    </source>
</evidence>
<feature type="transmembrane region" description="Helical" evidence="1">
    <location>
        <begin position="45"/>
        <end position="65"/>
    </location>
</feature>
<organism evidence="2 3">
    <name type="scientific">Prosthecobacter debontii</name>
    <dbReference type="NCBI Taxonomy" id="48467"/>
    <lineage>
        <taxon>Bacteria</taxon>
        <taxon>Pseudomonadati</taxon>
        <taxon>Verrucomicrobiota</taxon>
        <taxon>Verrucomicrobiia</taxon>
        <taxon>Verrucomicrobiales</taxon>
        <taxon>Verrucomicrobiaceae</taxon>
        <taxon>Prosthecobacter</taxon>
    </lineage>
</organism>
<protein>
    <submittedName>
        <fullName evidence="2">Uncharacterized protein</fullName>
    </submittedName>
</protein>
<feature type="transmembrane region" description="Helical" evidence="1">
    <location>
        <begin position="72"/>
        <end position="94"/>
    </location>
</feature>
<accession>A0A1T4XTE3</accession>
<dbReference type="EMBL" id="FUYE01000005">
    <property type="protein sequence ID" value="SKA92812.1"/>
    <property type="molecule type" value="Genomic_DNA"/>
</dbReference>
<keyword evidence="1" id="KW-0472">Membrane</keyword>
<name>A0A1T4XTE3_9BACT</name>
<feature type="transmembrane region" description="Helical" evidence="1">
    <location>
        <begin position="100"/>
        <end position="119"/>
    </location>
</feature>
<evidence type="ECO:0000256" key="1">
    <source>
        <dbReference type="SAM" id="Phobius"/>
    </source>
</evidence>
<evidence type="ECO:0000313" key="3">
    <source>
        <dbReference type="Proteomes" id="UP000190774"/>
    </source>
</evidence>